<dbReference type="OrthoDB" id="46289at2"/>
<gene>
    <name evidence="1" type="ORF">AJ81_04130</name>
</gene>
<dbReference type="RefSeq" id="WP_031504702.1">
    <property type="nucleotide sequence ID" value="NC_022795.1"/>
</dbReference>
<keyword evidence="2" id="KW-1185">Reference proteome</keyword>
<name>A0A0X1KTR1_9THEM</name>
<dbReference type="Pfam" id="PF16236">
    <property type="entry name" value="DUF4895"/>
    <property type="match status" value="1"/>
</dbReference>
<sequence>MVSLGSSEVVDHLRRVLERIDANQLLSHMEVFKEKLDQYHRHALLFCTGNPDNFHLFVAVDHLARRMVGVSIVNPFEKNLPIYSLQLTVPIDDVYEKLFSVQSNYHKCGIVRLPFKFKMISGLGDEDFLAKEIFKEKVYGERKLSFAELINDSIYKQLVSLNNSSIDLMTIRLLDEGILCLLRAPNEVERSRVPLLAEMAQILKSRYRFACEAKFKSITSTSPILTSVCIEYDKFFSGFDVQTFCHEFSRKLMQAYECVVRNI</sequence>
<dbReference type="EMBL" id="CP007141">
    <property type="protein sequence ID" value="AJC74707.1"/>
    <property type="molecule type" value="Genomic_DNA"/>
</dbReference>
<proteinExistence type="predicted"/>
<evidence type="ECO:0000313" key="2">
    <source>
        <dbReference type="Proteomes" id="UP000077469"/>
    </source>
</evidence>
<organism evidence="1 2">
    <name type="scientific">Pseudothermotoga hypogea DSM 11164 = NBRC 106472</name>
    <dbReference type="NCBI Taxonomy" id="1123384"/>
    <lineage>
        <taxon>Bacteria</taxon>
        <taxon>Thermotogati</taxon>
        <taxon>Thermotogota</taxon>
        <taxon>Thermotogae</taxon>
        <taxon>Thermotogales</taxon>
        <taxon>Thermotogaceae</taxon>
        <taxon>Pseudothermotoga</taxon>
    </lineage>
</organism>
<accession>A0A0X1KTR1</accession>
<reference evidence="1 2" key="1">
    <citation type="submission" date="2014-01" db="EMBL/GenBank/DDBJ databases">
        <title>Genome sequencing of Thermotog hypogea.</title>
        <authorList>
            <person name="Zhang X."/>
            <person name="Alvare G."/>
            <person name="Fristensky B."/>
            <person name="Chen L."/>
            <person name="Suen T."/>
            <person name="Chen Q."/>
            <person name="Ma K."/>
        </authorList>
    </citation>
    <scope>NUCLEOTIDE SEQUENCE [LARGE SCALE GENOMIC DNA]</scope>
    <source>
        <strain evidence="1 2">DSM 11164</strain>
    </source>
</reference>
<evidence type="ECO:0000313" key="1">
    <source>
        <dbReference type="EMBL" id="AJC74707.1"/>
    </source>
</evidence>
<dbReference type="PATRIC" id="fig|1123384.7.peg.809"/>
<dbReference type="PaxDb" id="1123384-AJ81_04130"/>
<dbReference type="InterPro" id="IPR032606">
    <property type="entry name" value="DUF4895"/>
</dbReference>
<dbReference type="KEGG" id="phy:AJ81_04130"/>
<dbReference type="STRING" id="1123384.AJ81_04130"/>
<dbReference type="AlphaFoldDB" id="A0A0X1KTR1"/>
<protein>
    <submittedName>
        <fullName evidence="1">Uncharacterized protein</fullName>
    </submittedName>
</protein>
<dbReference type="Proteomes" id="UP000077469">
    <property type="component" value="Chromosome"/>
</dbReference>